<dbReference type="InterPro" id="IPR008822">
    <property type="entry name" value="Endonuclease_RusA-like"/>
</dbReference>
<dbReference type="GO" id="GO:0006310">
    <property type="term" value="P:DNA recombination"/>
    <property type="evidence" value="ECO:0007669"/>
    <property type="project" value="InterPro"/>
</dbReference>
<evidence type="ECO:0000259" key="2">
    <source>
        <dbReference type="Pfam" id="PF01695"/>
    </source>
</evidence>
<dbReference type="SUPFAM" id="SSF52540">
    <property type="entry name" value="P-loop containing nucleoside triphosphate hydrolases"/>
    <property type="match status" value="1"/>
</dbReference>
<dbReference type="SUPFAM" id="SSF103084">
    <property type="entry name" value="Holliday junction resolvase RusA"/>
    <property type="match status" value="1"/>
</dbReference>
<dbReference type="Proteomes" id="UP000823405">
    <property type="component" value="Unassembled WGS sequence"/>
</dbReference>
<evidence type="ECO:0000256" key="1">
    <source>
        <dbReference type="SAM" id="Coils"/>
    </source>
</evidence>
<evidence type="ECO:0000313" key="4">
    <source>
        <dbReference type="Proteomes" id="UP000823405"/>
    </source>
</evidence>
<keyword evidence="1" id="KW-0175">Coiled coil</keyword>
<dbReference type="AlphaFoldDB" id="A0A9P6RM22"/>
<accession>A0A9P6RM22</accession>
<dbReference type="GO" id="GO:0006260">
    <property type="term" value="P:DNA replication"/>
    <property type="evidence" value="ECO:0007669"/>
    <property type="project" value="TreeGrafter"/>
</dbReference>
<dbReference type="InterPro" id="IPR036614">
    <property type="entry name" value="RusA-like_sf"/>
</dbReference>
<dbReference type="InterPro" id="IPR027417">
    <property type="entry name" value="P-loop_NTPase"/>
</dbReference>
<dbReference type="GO" id="GO:0000287">
    <property type="term" value="F:magnesium ion binding"/>
    <property type="evidence" value="ECO:0007669"/>
    <property type="project" value="InterPro"/>
</dbReference>
<dbReference type="OrthoDB" id="8300240at2759"/>
<comment type="caution">
    <text evidence="3">The sequence shown here is derived from an EMBL/GenBank/DDBJ whole genome shotgun (WGS) entry which is preliminary data.</text>
</comment>
<feature type="domain" description="IstB-like ATP-binding" evidence="2">
    <location>
        <begin position="65"/>
        <end position="240"/>
    </location>
</feature>
<sequence>MTDVSNLASVQLQPRKINCAMHGDFEAKAIQFPTFGNRTNKIIWASCPQCNRLTAEREADEKRAKEEQARQRRIEERLNRASIPKRFRNRSFETYIADTEAKQKALNTAREFAENFVEHASWGSTLIFAGDVGTGKGHLAAFAAQYVMGLGYSAFFATAREVVLMLRESWHNQNAPSEIEVLRMLTSVSLLVIDEVGVQFNTDAERDQLFGVIDGRYRDLMPTILTTNLSRKKLQQAIGERSYSRLREDGIWRQRAAAIGAIAHTKRPDLDNIVKAIKDGANGVAWKDDSQVVDVHASKQYGTPRVEVEITIC</sequence>
<dbReference type="InterPro" id="IPR002611">
    <property type="entry name" value="IstB_ATP-bd"/>
</dbReference>
<gene>
    <name evidence="3" type="ORF">BGZ97_012362</name>
</gene>
<dbReference type="GO" id="GO:0005524">
    <property type="term" value="F:ATP binding"/>
    <property type="evidence" value="ECO:0007669"/>
    <property type="project" value="InterPro"/>
</dbReference>
<proteinExistence type="predicted"/>
<dbReference type="PANTHER" id="PTHR30050">
    <property type="entry name" value="CHROMOSOMAL REPLICATION INITIATOR PROTEIN DNAA"/>
    <property type="match status" value="1"/>
</dbReference>
<dbReference type="Pfam" id="PF05866">
    <property type="entry name" value="RusA"/>
    <property type="match status" value="1"/>
</dbReference>
<dbReference type="PANTHER" id="PTHR30050:SF4">
    <property type="entry name" value="ATP-BINDING PROTEIN RV3427C IN INSERTION SEQUENCE-RELATED"/>
    <property type="match status" value="1"/>
</dbReference>
<dbReference type="GO" id="GO:0006281">
    <property type="term" value="P:DNA repair"/>
    <property type="evidence" value="ECO:0007669"/>
    <property type="project" value="InterPro"/>
</dbReference>
<protein>
    <recommendedName>
        <fullName evidence="2">IstB-like ATP-binding domain-containing protein</fullName>
    </recommendedName>
</protein>
<dbReference type="Gene3D" id="3.40.50.300">
    <property type="entry name" value="P-loop containing nucleotide triphosphate hydrolases"/>
    <property type="match status" value="1"/>
</dbReference>
<dbReference type="Pfam" id="PF01695">
    <property type="entry name" value="IstB_IS21"/>
    <property type="match status" value="1"/>
</dbReference>
<organism evidence="3 4">
    <name type="scientific">Linnemannia gamsii</name>
    <dbReference type="NCBI Taxonomy" id="64522"/>
    <lineage>
        <taxon>Eukaryota</taxon>
        <taxon>Fungi</taxon>
        <taxon>Fungi incertae sedis</taxon>
        <taxon>Mucoromycota</taxon>
        <taxon>Mortierellomycotina</taxon>
        <taxon>Mortierellomycetes</taxon>
        <taxon>Mortierellales</taxon>
        <taxon>Mortierellaceae</taxon>
        <taxon>Linnemannia</taxon>
    </lineage>
</organism>
<feature type="coiled-coil region" evidence="1">
    <location>
        <begin position="50"/>
        <end position="77"/>
    </location>
</feature>
<dbReference type="EMBL" id="JAAAIN010000008">
    <property type="protein sequence ID" value="KAG0323203.1"/>
    <property type="molecule type" value="Genomic_DNA"/>
</dbReference>
<keyword evidence="4" id="KW-1185">Reference proteome</keyword>
<reference evidence="3" key="1">
    <citation type="journal article" date="2020" name="Fungal Divers.">
        <title>Resolving the Mortierellaceae phylogeny through synthesis of multi-gene phylogenetics and phylogenomics.</title>
        <authorList>
            <person name="Vandepol N."/>
            <person name="Liber J."/>
            <person name="Desiro A."/>
            <person name="Na H."/>
            <person name="Kennedy M."/>
            <person name="Barry K."/>
            <person name="Grigoriev I.V."/>
            <person name="Miller A.N."/>
            <person name="O'Donnell K."/>
            <person name="Stajich J.E."/>
            <person name="Bonito G."/>
        </authorList>
    </citation>
    <scope>NUCLEOTIDE SEQUENCE</scope>
    <source>
        <strain evidence="3">NVP60</strain>
    </source>
</reference>
<name>A0A9P6RM22_9FUNG</name>
<evidence type="ECO:0000313" key="3">
    <source>
        <dbReference type="EMBL" id="KAG0323203.1"/>
    </source>
</evidence>